<dbReference type="GeneID" id="72008196"/>
<accession>A0ABQ8KHA1</accession>
<gene>
    <name evidence="1" type="ORF">C8Q71DRAFT_858009</name>
</gene>
<comment type="caution">
    <text evidence="1">The sequence shown here is derived from an EMBL/GenBank/DDBJ whole genome shotgun (WGS) entry which is preliminary data.</text>
</comment>
<evidence type="ECO:0008006" key="3">
    <source>
        <dbReference type="Google" id="ProtNLM"/>
    </source>
</evidence>
<proteinExistence type="predicted"/>
<dbReference type="EMBL" id="JADCUA010000010">
    <property type="protein sequence ID" value="KAH9836807.1"/>
    <property type="molecule type" value="Genomic_DNA"/>
</dbReference>
<keyword evidence="2" id="KW-1185">Reference proteome</keyword>
<evidence type="ECO:0000313" key="1">
    <source>
        <dbReference type="EMBL" id="KAH9836807.1"/>
    </source>
</evidence>
<reference evidence="1 2" key="1">
    <citation type="journal article" date="2021" name="Environ. Microbiol.">
        <title>Gene family expansions and transcriptome signatures uncover fungal adaptations to wood decay.</title>
        <authorList>
            <person name="Hage H."/>
            <person name="Miyauchi S."/>
            <person name="Viragh M."/>
            <person name="Drula E."/>
            <person name="Min B."/>
            <person name="Chaduli D."/>
            <person name="Navarro D."/>
            <person name="Favel A."/>
            <person name="Norest M."/>
            <person name="Lesage-Meessen L."/>
            <person name="Balint B."/>
            <person name="Merenyi Z."/>
            <person name="de Eugenio L."/>
            <person name="Morin E."/>
            <person name="Martinez A.T."/>
            <person name="Baldrian P."/>
            <person name="Stursova M."/>
            <person name="Martinez M.J."/>
            <person name="Novotny C."/>
            <person name="Magnuson J.K."/>
            <person name="Spatafora J.W."/>
            <person name="Maurice S."/>
            <person name="Pangilinan J."/>
            <person name="Andreopoulos W."/>
            <person name="LaButti K."/>
            <person name="Hundley H."/>
            <person name="Na H."/>
            <person name="Kuo A."/>
            <person name="Barry K."/>
            <person name="Lipzen A."/>
            <person name="Henrissat B."/>
            <person name="Riley R."/>
            <person name="Ahrendt S."/>
            <person name="Nagy L.G."/>
            <person name="Grigoriev I.V."/>
            <person name="Martin F."/>
            <person name="Rosso M.N."/>
        </authorList>
    </citation>
    <scope>NUCLEOTIDE SEQUENCE [LARGE SCALE GENOMIC DNA]</scope>
    <source>
        <strain evidence="1 2">CIRM-BRFM 1785</strain>
    </source>
</reference>
<dbReference type="Gene3D" id="1.20.1280.50">
    <property type="match status" value="1"/>
</dbReference>
<dbReference type="RefSeq" id="XP_047779045.1">
    <property type="nucleotide sequence ID" value="XM_047927464.1"/>
</dbReference>
<organism evidence="1 2">
    <name type="scientific">Rhodofomes roseus</name>
    <dbReference type="NCBI Taxonomy" id="34475"/>
    <lineage>
        <taxon>Eukaryota</taxon>
        <taxon>Fungi</taxon>
        <taxon>Dikarya</taxon>
        <taxon>Basidiomycota</taxon>
        <taxon>Agaricomycotina</taxon>
        <taxon>Agaricomycetes</taxon>
        <taxon>Polyporales</taxon>
        <taxon>Rhodofomes</taxon>
    </lineage>
</organism>
<evidence type="ECO:0000313" key="2">
    <source>
        <dbReference type="Proteomes" id="UP000814176"/>
    </source>
</evidence>
<dbReference type="SUPFAM" id="SSF52047">
    <property type="entry name" value="RNI-like"/>
    <property type="match status" value="1"/>
</dbReference>
<protein>
    <recommendedName>
        <fullName evidence="3">F-box domain-containing protein</fullName>
    </recommendedName>
</protein>
<sequence length="523" mass="56361">MAALVHLIDTLARVNDNPSTLSLPTLDSLRGLLRRAEKEVNASNNSYLPAVRLPPEILQYIFRLASFQVKNDLQSKLGNTGLSGDIWSVVEPVPAKVATISGVCRRWRSVAIADSALWSMITDRRDRRPLAISRQSGSAPLELRLLASPSDALRSLFQSDGHRIKSIEWDKANARTHDLNILASSACRLEKLILGMNRHLACIDSAELTACFATQAPSLRQLTLRDCALLPENEFPRLTSLHLDGCPGPDACHGVMGMLARAPHLTDLVLSRLRMSGAPPPVALPCLRRLVCADIPGGDLARFLAHVDLPEDASLRLHGTDPDPALFAALACTPAMRDATELCVSAEGEVVVAGPAAAVCFVQPKGRRAAPAWDAHAVLRNVLSATRIRKLWLLGERIGDPRRGLGLPVLPASVDTVVVQDVALAVALGVLPGGSSAVTVHVLMTRFMSASVVLAKLAQHPGAKRTNVVVGYLPSYKGDRARPSGSEGAFASLRFEEYAEEPRVALPEACLERAHCLWPAWVE</sequence>
<dbReference type="Proteomes" id="UP000814176">
    <property type="component" value="Unassembled WGS sequence"/>
</dbReference>
<dbReference type="InterPro" id="IPR032675">
    <property type="entry name" value="LRR_dom_sf"/>
</dbReference>
<dbReference type="Gene3D" id="3.80.10.10">
    <property type="entry name" value="Ribonuclease Inhibitor"/>
    <property type="match status" value="1"/>
</dbReference>
<name>A0ABQ8KHA1_9APHY</name>